<proteinExistence type="predicted"/>
<dbReference type="EMBL" id="MN739976">
    <property type="protein sequence ID" value="QHT81055.1"/>
    <property type="molecule type" value="Genomic_DNA"/>
</dbReference>
<dbReference type="AlphaFoldDB" id="A0A6C0HLR4"/>
<reference evidence="1" key="1">
    <citation type="journal article" date="2020" name="Nature">
        <title>Giant virus diversity and host interactions through global metagenomics.</title>
        <authorList>
            <person name="Schulz F."/>
            <person name="Roux S."/>
            <person name="Paez-Espino D."/>
            <person name="Jungbluth S."/>
            <person name="Walsh D.A."/>
            <person name="Denef V.J."/>
            <person name="McMahon K.D."/>
            <person name="Konstantinidis K.T."/>
            <person name="Eloe-Fadrosh E.A."/>
            <person name="Kyrpides N.C."/>
            <person name="Woyke T."/>
        </authorList>
    </citation>
    <scope>NUCLEOTIDE SEQUENCE</scope>
    <source>
        <strain evidence="1">GVMAG-M-3300023184-135</strain>
    </source>
</reference>
<protein>
    <submittedName>
        <fullName evidence="1">Uncharacterized protein</fullName>
    </submittedName>
</protein>
<accession>A0A6C0HLR4</accession>
<organism evidence="1">
    <name type="scientific">viral metagenome</name>
    <dbReference type="NCBI Taxonomy" id="1070528"/>
    <lineage>
        <taxon>unclassified sequences</taxon>
        <taxon>metagenomes</taxon>
        <taxon>organismal metagenomes</taxon>
    </lineage>
</organism>
<evidence type="ECO:0000313" key="1">
    <source>
        <dbReference type="EMBL" id="QHT81055.1"/>
    </source>
</evidence>
<sequence length="43" mass="5090">MSCGAIHDPDPMYVFERKEVHGFFWQFREVKTDEKAATDKVDK</sequence>
<name>A0A6C0HLR4_9ZZZZ</name>